<name>A0A845PUW9_9FLAO</name>
<dbReference type="Proteomes" id="UP000553459">
    <property type="component" value="Unassembled WGS sequence"/>
</dbReference>
<dbReference type="AlphaFoldDB" id="A0A845PUW9"/>
<evidence type="ECO:0000256" key="1">
    <source>
        <dbReference type="SAM" id="MobiDB-lite"/>
    </source>
</evidence>
<gene>
    <name evidence="3" type="ORF">GNY06_02370</name>
</gene>
<keyword evidence="2" id="KW-0732">Signal</keyword>
<dbReference type="PROSITE" id="PS51257">
    <property type="entry name" value="PROKAR_LIPOPROTEIN"/>
    <property type="match status" value="1"/>
</dbReference>
<protein>
    <submittedName>
        <fullName evidence="3">Uncharacterized protein</fullName>
    </submittedName>
</protein>
<dbReference type="EMBL" id="JAAABJ010000248">
    <property type="protein sequence ID" value="NAW50277.1"/>
    <property type="molecule type" value="Genomic_DNA"/>
</dbReference>
<evidence type="ECO:0000313" key="4">
    <source>
        <dbReference type="Proteomes" id="UP000553459"/>
    </source>
</evidence>
<evidence type="ECO:0000256" key="2">
    <source>
        <dbReference type="SAM" id="SignalP"/>
    </source>
</evidence>
<sequence length="92" mass="10215">MKNFISGTAIVALIFSVASCRQADEMDVTSSASTIASMKSSATINVKKNDRKIVADTLKVLSRDARMMQMKDFNASSEMGPRYPPKKDKQHW</sequence>
<keyword evidence="4" id="KW-1185">Reference proteome</keyword>
<feature type="chain" id="PRO_5033009776" evidence="2">
    <location>
        <begin position="24"/>
        <end position="92"/>
    </location>
</feature>
<reference evidence="3 4" key="1">
    <citation type="submission" date="2019-11" db="EMBL/GenBank/DDBJ databases">
        <title>Characterization of Elizabethkingia argenteiflava sp. nov., isolated from inner surface of Soybean Pods.</title>
        <authorList>
            <person name="Mo S."/>
        </authorList>
    </citation>
    <scope>NUCLEOTIDE SEQUENCE [LARGE SCALE GENOMIC DNA]</scope>
    <source>
        <strain evidence="3 4">YB22</strain>
    </source>
</reference>
<evidence type="ECO:0000313" key="3">
    <source>
        <dbReference type="EMBL" id="NAW50277.1"/>
    </source>
</evidence>
<organism evidence="3 4">
    <name type="scientific">Elizabethkingia argenteiflava</name>
    <dbReference type="NCBI Taxonomy" id="2681556"/>
    <lineage>
        <taxon>Bacteria</taxon>
        <taxon>Pseudomonadati</taxon>
        <taxon>Bacteroidota</taxon>
        <taxon>Flavobacteriia</taxon>
        <taxon>Flavobacteriales</taxon>
        <taxon>Weeksellaceae</taxon>
        <taxon>Elizabethkingia</taxon>
    </lineage>
</organism>
<dbReference type="RefSeq" id="WP_166518632.1">
    <property type="nucleotide sequence ID" value="NZ_JAAABJ010000248.1"/>
</dbReference>
<comment type="caution">
    <text evidence="3">The sequence shown here is derived from an EMBL/GenBank/DDBJ whole genome shotgun (WGS) entry which is preliminary data.</text>
</comment>
<feature type="signal peptide" evidence="2">
    <location>
        <begin position="1"/>
        <end position="23"/>
    </location>
</feature>
<feature type="region of interest" description="Disordered" evidence="1">
    <location>
        <begin position="72"/>
        <end position="92"/>
    </location>
</feature>
<accession>A0A845PUW9</accession>
<proteinExistence type="predicted"/>